<feature type="binding site" evidence="2">
    <location>
        <position position="114"/>
    </location>
    <ligand>
        <name>Zn(2+)</name>
        <dbReference type="ChEBI" id="CHEBI:29105"/>
        <label>2</label>
    </ligand>
</feature>
<feature type="binding site" evidence="2">
    <location>
        <position position="224"/>
    </location>
    <ligand>
        <name>Zn(2+)</name>
        <dbReference type="ChEBI" id="CHEBI:29105"/>
        <label>1</label>
        <note>catalytic</note>
    </ligand>
</feature>
<feature type="binding site" evidence="2">
    <location>
        <position position="144"/>
    </location>
    <ligand>
        <name>Zn(2+)</name>
        <dbReference type="ChEBI" id="CHEBI:29105"/>
        <label>2</label>
    </ligand>
</feature>
<evidence type="ECO:0000256" key="2">
    <source>
        <dbReference type="PIRSR" id="PIRSR001359-3"/>
    </source>
</evidence>
<dbReference type="Proteomes" id="UP000184356">
    <property type="component" value="Unassembled WGS sequence"/>
</dbReference>
<evidence type="ECO:0000313" key="5">
    <source>
        <dbReference type="Proteomes" id="UP000184356"/>
    </source>
</evidence>
<comment type="function">
    <text evidence="3">Catalyzes the aldol condensation of dihydroxyacetone phosphate (DHAP or glycerone-phosphate) with glyceraldehyde 3-phosphate (G3P) to form fructose 1,6-bisphosphate (FBP) in gluconeogenesis and the reverse reaction in glycolysis.</text>
</comment>
<keyword evidence="2 3" id="KW-0862">Zinc</keyword>
<feature type="binding site" evidence="2">
    <location>
        <position position="191"/>
    </location>
    <ligand>
        <name>Zn(2+)</name>
        <dbReference type="ChEBI" id="CHEBI:29105"/>
        <label>1</label>
        <note>catalytic</note>
    </ligand>
</feature>
<dbReference type="GO" id="GO:0004332">
    <property type="term" value="F:fructose-bisphosphate aldolase activity"/>
    <property type="evidence" value="ECO:0007669"/>
    <property type="project" value="UniProtKB-EC"/>
</dbReference>
<dbReference type="SUPFAM" id="SSF51569">
    <property type="entry name" value="Aldolase"/>
    <property type="match status" value="1"/>
</dbReference>
<keyword evidence="3" id="KW-0324">Glycolysis</keyword>
<evidence type="ECO:0000256" key="1">
    <source>
        <dbReference type="PIRSR" id="PIRSR001359-1"/>
    </source>
</evidence>
<organism evidence="4 5">
    <name type="scientific">Aspergillus sydowii CBS 593.65</name>
    <dbReference type="NCBI Taxonomy" id="1036612"/>
    <lineage>
        <taxon>Eukaryota</taxon>
        <taxon>Fungi</taxon>
        <taxon>Dikarya</taxon>
        <taxon>Ascomycota</taxon>
        <taxon>Pezizomycotina</taxon>
        <taxon>Eurotiomycetes</taxon>
        <taxon>Eurotiomycetidae</taxon>
        <taxon>Eurotiales</taxon>
        <taxon>Aspergillaceae</taxon>
        <taxon>Aspergillus</taxon>
        <taxon>Aspergillus subgen. Nidulantes</taxon>
    </lineage>
</organism>
<dbReference type="AlphaFoldDB" id="A0A1L9TF91"/>
<dbReference type="VEuPathDB" id="FungiDB:ASPSYDRAFT_179266"/>
<proteinExistence type="inferred from homology"/>
<dbReference type="PANTHER" id="PTHR30304:SF0">
    <property type="entry name" value="D-TAGATOSE-1,6-BISPHOSPHATE ALDOLASE SUBUNIT GATY-RELATED"/>
    <property type="match status" value="1"/>
</dbReference>
<feature type="binding site" evidence="2">
    <location>
        <position position="93"/>
    </location>
    <ligand>
        <name>Zn(2+)</name>
        <dbReference type="ChEBI" id="CHEBI:29105"/>
        <label>1</label>
        <note>catalytic</note>
    </ligand>
</feature>
<sequence length="297" mass="32517">MPSINTNAAAFPENNRTWTILNDATKGGYAVGAFNCYNNDGVMAVIRAAEAKRSPALIEIFPWTMHFQGPHFVKYIAEAAHAASVPIGVHLDHCMDPADVERALTLPIDSIMVDASRLEPEENIQYCQRITKLAKAQGITVEAEMGRINGGEDGIPDAGHLEEILTDPQHAAEFARRTGVHFLAPSFGNIHGPYPKGGSEQYWQLDRLKSIADALGPSIPLVIHGTHPVPDWLFRNAIEIGARKININRNARDEYTKFVAENAGRLELTTLKEQSVAIYQNSVEKLMDVLGSSGQAP</sequence>
<dbReference type="EC" id="4.1.2.13" evidence="3"/>
<comment type="catalytic activity">
    <reaction evidence="3">
        <text>beta-D-fructose 1,6-bisphosphate = D-glyceraldehyde 3-phosphate + dihydroxyacetone phosphate</text>
        <dbReference type="Rhea" id="RHEA:14729"/>
        <dbReference type="ChEBI" id="CHEBI:32966"/>
        <dbReference type="ChEBI" id="CHEBI:57642"/>
        <dbReference type="ChEBI" id="CHEBI:59776"/>
        <dbReference type="EC" id="4.1.2.13"/>
    </reaction>
</comment>
<comment type="pathway">
    <text evidence="3">Carbohydrate degradation; glycolysis; D-glyceraldehyde 3-phosphate and glycerone phosphate from D-glucose: step 4/4.</text>
</comment>
<keyword evidence="2 3" id="KW-0479">Metal-binding</keyword>
<dbReference type="Gene3D" id="3.20.20.70">
    <property type="entry name" value="Aldolase class I"/>
    <property type="match status" value="1"/>
</dbReference>
<dbReference type="GO" id="GO:0006096">
    <property type="term" value="P:glycolytic process"/>
    <property type="evidence" value="ECO:0007669"/>
    <property type="project" value="UniProtKB-UniPathway"/>
</dbReference>
<dbReference type="InterPro" id="IPR000771">
    <property type="entry name" value="FBA_II"/>
</dbReference>
<evidence type="ECO:0000256" key="3">
    <source>
        <dbReference type="RuleBase" id="RU366023"/>
    </source>
</evidence>
<dbReference type="STRING" id="1036612.A0A1L9TF91"/>
<dbReference type="GO" id="GO:0008270">
    <property type="term" value="F:zinc ion binding"/>
    <property type="evidence" value="ECO:0007669"/>
    <property type="project" value="UniProtKB-UniRule"/>
</dbReference>
<dbReference type="EMBL" id="KV878587">
    <property type="protein sequence ID" value="OJJ58096.1"/>
    <property type="molecule type" value="Genomic_DNA"/>
</dbReference>
<evidence type="ECO:0000313" key="4">
    <source>
        <dbReference type="EMBL" id="OJJ58096.1"/>
    </source>
</evidence>
<comment type="similarity">
    <text evidence="3">Belongs to the class II fructose-bisphosphate aldolase family.</text>
</comment>
<dbReference type="Pfam" id="PF01116">
    <property type="entry name" value="F_bP_aldolase"/>
    <property type="match status" value="1"/>
</dbReference>
<keyword evidence="5" id="KW-1185">Reference proteome</keyword>
<dbReference type="InterPro" id="IPR013785">
    <property type="entry name" value="Aldolase_TIM"/>
</dbReference>
<dbReference type="CDD" id="cd00947">
    <property type="entry name" value="TBP_aldolase_IIB"/>
    <property type="match status" value="1"/>
</dbReference>
<dbReference type="OrthoDB" id="2558351at2759"/>
<dbReference type="UniPathway" id="UPA00109">
    <property type="reaction ID" value="UER00183"/>
</dbReference>
<reference evidence="5" key="1">
    <citation type="journal article" date="2017" name="Genome Biol.">
        <title>Comparative genomics reveals high biological diversity and specific adaptations in the industrially and medically important fungal genus Aspergillus.</title>
        <authorList>
            <person name="de Vries R.P."/>
            <person name="Riley R."/>
            <person name="Wiebenga A."/>
            <person name="Aguilar-Osorio G."/>
            <person name="Amillis S."/>
            <person name="Uchima C.A."/>
            <person name="Anderluh G."/>
            <person name="Asadollahi M."/>
            <person name="Askin M."/>
            <person name="Barry K."/>
            <person name="Battaglia E."/>
            <person name="Bayram O."/>
            <person name="Benocci T."/>
            <person name="Braus-Stromeyer S.A."/>
            <person name="Caldana C."/>
            <person name="Canovas D."/>
            <person name="Cerqueira G.C."/>
            <person name="Chen F."/>
            <person name="Chen W."/>
            <person name="Choi C."/>
            <person name="Clum A."/>
            <person name="Dos Santos R.A."/>
            <person name="Damasio A.R."/>
            <person name="Diallinas G."/>
            <person name="Emri T."/>
            <person name="Fekete E."/>
            <person name="Flipphi M."/>
            <person name="Freyberg S."/>
            <person name="Gallo A."/>
            <person name="Gournas C."/>
            <person name="Habgood R."/>
            <person name="Hainaut M."/>
            <person name="Harispe M.L."/>
            <person name="Henrissat B."/>
            <person name="Hilden K.S."/>
            <person name="Hope R."/>
            <person name="Hossain A."/>
            <person name="Karabika E."/>
            <person name="Karaffa L."/>
            <person name="Karanyi Z."/>
            <person name="Krasevec N."/>
            <person name="Kuo A."/>
            <person name="Kusch H."/>
            <person name="LaButti K."/>
            <person name="Lagendijk E.L."/>
            <person name="Lapidus A."/>
            <person name="Levasseur A."/>
            <person name="Lindquist E."/>
            <person name="Lipzen A."/>
            <person name="Logrieco A.F."/>
            <person name="MacCabe A."/>
            <person name="Maekelae M.R."/>
            <person name="Malavazi I."/>
            <person name="Melin P."/>
            <person name="Meyer V."/>
            <person name="Mielnichuk N."/>
            <person name="Miskei M."/>
            <person name="Molnar A.P."/>
            <person name="Mule G."/>
            <person name="Ngan C.Y."/>
            <person name="Orejas M."/>
            <person name="Orosz E."/>
            <person name="Ouedraogo J.P."/>
            <person name="Overkamp K.M."/>
            <person name="Park H.-S."/>
            <person name="Perrone G."/>
            <person name="Piumi F."/>
            <person name="Punt P.J."/>
            <person name="Ram A.F."/>
            <person name="Ramon A."/>
            <person name="Rauscher S."/>
            <person name="Record E."/>
            <person name="Riano-Pachon D.M."/>
            <person name="Robert V."/>
            <person name="Roehrig J."/>
            <person name="Ruller R."/>
            <person name="Salamov A."/>
            <person name="Salih N.S."/>
            <person name="Samson R.A."/>
            <person name="Sandor E."/>
            <person name="Sanguinetti M."/>
            <person name="Schuetze T."/>
            <person name="Sepcic K."/>
            <person name="Shelest E."/>
            <person name="Sherlock G."/>
            <person name="Sophianopoulou V."/>
            <person name="Squina F.M."/>
            <person name="Sun H."/>
            <person name="Susca A."/>
            <person name="Todd R.B."/>
            <person name="Tsang A."/>
            <person name="Unkles S.E."/>
            <person name="van de Wiele N."/>
            <person name="van Rossen-Uffink D."/>
            <person name="Oliveira J.V."/>
            <person name="Vesth T.C."/>
            <person name="Visser J."/>
            <person name="Yu J.-H."/>
            <person name="Zhou M."/>
            <person name="Andersen M.R."/>
            <person name="Archer D.B."/>
            <person name="Baker S.E."/>
            <person name="Benoit I."/>
            <person name="Brakhage A.A."/>
            <person name="Braus G.H."/>
            <person name="Fischer R."/>
            <person name="Frisvad J.C."/>
            <person name="Goldman G.H."/>
            <person name="Houbraken J."/>
            <person name="Oakley B."/>
            <person name="Pocsi I."/>
            <person name="Scazzocchio C."/>
            <person name="Seiboth B."/>
            <person name="vanKuyk P.A."/>
            <person name="Wortman J."/>
            <person name="Dyer P.S."/>
            <person name="Grigoriev I.V."/>
        </authorList>
    </citation>
    <scope>NUCLEOTIDE SEQUENCE [LARGE SCALE GENOMIC DNA]</scope>
    <source>
        <strain evidence="5">CBS 593.65</strain>
    </source>
</reference>
<feature type="active site" description="Proton donor" evidence="1">
    <location>
        <position position="92"/>
    </location>
</feature>
<dbReference type="PANTHER" id="PTHR30304">
    <property type="entry name" value="D-TAGATOSE-1,6-BISPHOSPHATE ALDOLASE"/>
    <property type="match status" value="1"/>
</dbReference>
<dbReference type="InterPro" id="IPR050246">
    <property type="entry name" value="Class_II_FBP_aldolase"/>
</dbReference>
<name>A0A1L9TF91_9EURO</name>
<gene>
    <name evidence="4" type="ORF">ASPSYDRAFT_179266</name>
</gene>
<protein>
    <recommendedName>
        <fullName evidence="3">Fructose-bisphosphate aldolase</fullName>
        <shortName evidence="3">FBP aldolase</shortName>
        <ecNumber evidence="3">4.1.2.13</ecNumber>
    </recommendedName>
</protein>
<dbReference type="RefSeq" id="XP_040701902.1">
    <property type="nucleotide sequence ID" value="XM_040843485.1"/>
</dbReference>
<keyword evidence="3" id="KW-0456">Lyase</keyword>
<dbReference type="PIRSF" id="PIRSF001359">
    <property type="entry name" value="F_bP_aldolase_II"/>
    <property type="match status" value="1"/>
</dbReference>
<accession>A0A1L9TF91</accession>
<dbReference type="GeneID" id="63759558"/>
<comment type="cofactor">
    <cofactor evidence="2 3">
        <name>Zn(2+)</name>
        <dbReference type="ChEBI" id="CHEBI:29105"/>
    </cofactor>
    <text evidence="2 3">Binds 2 Zn(2+) ions per subunit. One is catalytic and the other provides a structural contribution.</text>
</comment>